<name>A0A914R129_PAREQ</name>
<keyword evidence="1" id="KW-1185">Reference proteome</keyword>
<sequence>MRGGELVRFGGLLPITSPGCAPNEAFDTVNSIQILACCSDKKVQIYSSNIIFCSTPTLSSYLLVLF</sequence>
<evidence type="ECO:0000313" key="2">
    <source>
        <dbReference type="WBParaSite" id="PEQ_0000031001-mRNA-1"/>
    </source>
</evidence>
<accession>A0A914R129</accession>
<dbReference type="AlphaFoldDB" id="A0A914R129"/>
<dbReference type="WBParaSite" id="PEQ_0000031001-mRNA-1">
    <property type="protein sequence ID" value="PEQ_0000031001-mRNA-1"/>
    <property type="gene ID" value="PEQ_0000031001"/>
</dbReference>
<dbReference type="Proteomes" id="UP000887564">
    <property type="component" value="Unplaced"/>
</dbReference>
<organism evidence="1 2">
    <name type="scientific">Parascaris equorum</name>
    <name type="common">Equine roundworm</name>
    <dbReference type="NCBI Taxonomy" id="6256"/>
    <lineage>
        <taxon>Eukaryota</taxon>
        <taxon>Metazoa</taxon>
        <taxon>Ecdysozoa</taxon>
        <taxon>Nematoda</taxon>
        <taxon>Chromadorea</taxon>
        <taxon>Rhabditida</taxon>
        <taxon>Spirurina</taxon>
        <taxon>Ascaridomorpha</taxon>
        <taxon>Ascaridoidea</taxon>
        <taxon>Ascarididae</taxon>
        <taxon>Parascaris</taxon>
    </lineage>
</organism>
<protein>
    <submittedName>
        <fullName evidence="2">Uncharacterized protein</fullName>
    </submittedName>
</protein>
<proteinExistence type="predicted"/>
<evidence type="ECO:0000313" key="1">
    <source>
        <dbReference type="Proteomes" id="UP000887564"/>
    </source>
</evidence>
<reference evidence="2" key="1">
    <citation type="submission" date="2022-11" db="UniProtKB">
        <authorList>
            <consortium name="WormBaseParasite"/>
        </authorList>
    </citation>
    <scope>IDENTIFICATION</scope>
</reference>